<evidence type="ECO:0000313" key="2">
    <source>
        <dbReference type="Proteomes" id="UP000256977"/>
    </source>
</evidence>
<dbReference type="RefSeq" id="WP_116058720.1">
    <property type="nucleotide sequence ID" value="NZ_QRDZ01000001.1"/>
</dbReference>
<proteinExistence type="predicted"/>
<sequence>MNAITIKSIGDCTLAEITGLWNVGFEQLHGLTIFRRSGAFDCVPFRRERSDRYLCVLGMAEAVRALPHCEANPAREDGRDVVRFMLGEVYGPYDAPIERMPHYLRSTNEAAMEALAEAGFEKVFEEYLMVLGFGAQSGRTPQ</sequence>
<evidence type="ECO:0000313" key="1">
    <source>
        <dbReference type="EMBL" id="RED89263.1"/>
    </source>
</evidence>
<keyword evidence="2" id="KW-1185">Reference proteome</keyword>
<organism evidence="1 2">
    <name type="scientific">Cohnella phaseoli</name>
    <dbReference type="NCBI Taxonomy" id="456490"/>
    <lineage>
        <taxon>Bacteria</taxon>
        <taxon>Bacillati</taxon>
        <taxon>Bacillota</taxon>
        <taxon>Bacilli</taxon>
        <taxon>Bacillales</taxon>
        <taxon>Paenibacillaceae</taxon>
        <taxon>Cohnella</taxon>
    </lineage>
</organism>
<reference evidence="1 2" key="1">
    <citation type="submission" date="2018-07" db="EMBL/GenBank/DDBJ databases">
        <title>Genomic Encyclopedia of Type Strains, Phase III (KMG-III): the genomes of soil and plant-associated and newly described type strains.</title>
        <authorList>
            <person name="Whitman W."/>
        </authorList>
    </citation>
    <scope>NUCLEOTIDE SEQUENCE [LARGE SCALE GENOMIC DNA]</scope>
    <source>
        <strain evidence="1 2">CECT 7287</strain>
    </source>
</reference>
<dbReference type="OrthoDB" id="4228396at2"/>
<comment type="caution">
    <text evidence="1">The sequence shown here is derived from an EMBL/GenBank/DDBJ whole genome shotgun (WGS) entry which is preliminary data.</text>
</comment>
<dbReference type="AlphaFoldDB" id="A0A3D9KRC3"/>
<protein>
    <submittedName>
        <fullName evidence="1">Uncharacterized protein</fullName>
    </submittedName>
</protein>
<dbReference type="EMBL" id="QRDZ01000001">
    <property type="protein sequence ID" value="RED89263.1"/>
    <property type="molecule type" value="Genomic_DNA"/>
</dbReference>
<accession>A0A3D9KRC3</accession>
<name>A0A3D9KRC3_9BACL</name>
<gene>
    <name evidence="1" type="ORF">DFP98_101238</name>
</gene>
<dbReference type="Proteomes" id="UP000256977">
    <property type="component" value="Unassembled WGS sequence"/>
</dbReference>